<organism evidence="1 2">
    <name type="scientific">Solanum tuberosum</name>
    <name type="common">Potato</name>
    <dbReference type="NCBI Taxonomy" id="4113"/>
    <lineage>
        <taxon>Eukaryota</taxon>
        <taxon>Viridiplantae</taxon>
        <taxon>Streptophyta</taxon>
        <taxon>Embryophyta</taxon>
        <taxon>Tracheophyta</taxon>
        <taxon>Spermatophyta</taxon>
        <taxon>Magnoliopsida</taxon>
        <taxon>eudicotyledons</taxon>
        <taxon>Gunneridae</taxon>
        <taxon>Pentapetalae</taxon>
        <taxon>asterids</taxon>
        <taxon>lamiids</taxon>
        <taxon>Solanales</taxon>
        <taxon>Solanaceae</taxon>
        <taxon>Solanoideae</taxon>
        <taxon>Solaneae</taxon>
        <taxon>Solanum</taxon>
    </lineage>
</organism>
<sequence length="163" mass="18194">MEHCIPFGRRQGNGTNSTHDMGVISIRLYDIIEANIPPNKLVDKPVEASKITVASKSSDVNNPLFGRKSGGVRALAVVPYAPVVIPQVVGLVVDQRQTRTLVDQIVNRMPQLIERDVLAAEKRIKDKMLKELVVLTNRMDVLETHVQTQLQATRSSNNEEFQK</sequence>
<dbReference type="HOGENOM" id="CLU_1629954_0_0_1"/>
<proteinExistence type="predicted"/>
<evidence type="ECO:0008006" key="3">
    <source>
        <dbReference type="Google" id="ProtNLM"/>
    </source>
</evidence>
<name>M1DFH2_SOLTU</name>
<reference evidence="2" key="1">
    <citation type="journal article" date="2011" name="Nature">
        <title>Genome sequence and analysis of the tuber crop potato.</title>
        <authorList>
            <consortium name="The Potato Genome Sequencing Consortium"/>
        </authorList>
    </citation>
    <scope>NUCLEOTIDE SEQUENCE [LARGE SCALE GENOMIC DNA]</scope>
    <source>
        <strain evidence="2">cv. DM1-3 516 R44</strain>
    </source>
</reference>
<dbReference type="PaxDb" id="4113-PGSC0003DMT400088218"/>
<evidence type="ECO:0000313" key="1">
    <source>
        <dbReference type="EnsemblPlants" id="PGSC0003DMT400088218"/>
    </source>
</evidence>
<dbReference type="EnsemblPlants" id="PGSC0003DMT400088218">
    <property type="protein sequence ID" value="PGSC0003DMT400088218"/>
    <property type="gene ID" value="PGSC0003DMG400037789"/>
</dbReference>
<evidence type="ECO:0000313" key="2">
    <source>
        <dbReference type="Proteomes" id="UP000011115"/>
    </source>
</evidence>
<reference evidence="1" key="2">
    <citation type="submission" date="2015-06" db="UniProtKB">
        <authorList>
            <consortium name="EnsemblPlants"/>
        </authorList>
    </citation>
    <scope>IDENTIFICATION</scope>
    <source>
        <strain evidence="1">DM1-3 516 R44</strain>
    </source>
</reference>
<protein>
    <recommendedName>
        <fullName evidence="3">Integrase core domain containing protein</fullName>
    </recommendedName>
</protein>
<dbReference type="InParanoid" id="M1DFH2"/>
<keyword evidence="2" id="KW-1185">Reference proteome</keyword>
<accession>M1DFH2</accession>
<dbReference type="Gramene" id="PGSC0003DMT400088218">
    <property type="protein sequence ID" value="PGSC0003DMT400088218"/>
    <property type="gene ID" value="PGSC0003DMG400037789"/>
</dbReference>
<dbReference type="AlphaFoldDB" id="M1DFH2"/>
<dbReference type="Proteomes" id="UP000011115">
    <property type="component" value="Unassembled WGS sequence"/>
</dbReference>